<dbReference type="Proteomes" id="UP001500782">
    <property type="component" value="Unassembled WGS sequence"/>
</dbReference>
<evidence type="ECO:0000313" key="2">
    <source>
        <dbReference type="Proteomes" id="UP001500782"/>
    </source>
</evidence>
<dbReference type="RefSeq" id="WP_343800146.1">
    <property type="nucleotide sequence ID" value="NZ_BAAADJ010000046.1"/>
</dbReference>
<evidence type="ECO:0000313" key="1">
    <source>
        <dbReference type="EMBL" id="GAA0336377.1"/>
    </source>
</evidence>
<gene>
    <name evidence="1" type="ORF">GCM10008967_28430</name>
</gene>
<proteinExistence type="predicted"/>
<reference evidence="2" key="1">
    <citation type="journal article" date="2019" name="Int. J. Syst. Evol. Microbiol.">
        <title>The Global Catalogue of Microorganisms (GCM) 10K type strain sequencing project: providing services to taxonomists for standard genome sequencing and annotation.</title>
        <authorList>
            <consortium name="The Broad Institute Genomics Platform"/>
            <consortium name="The Broad Institute Genome Sequencing Center for Infectious Disease"/>
            <person name="Wu L."/>
            <person name="Ma J."/>
        </authorList>
    </citation>
    <scope>NUCLEOTIDE SEQUENCE [LARGE SCALE GENOMIC DNA]</scope>
    <source>
        <strain evidence="2">JCM 9731</strain>
    </source>
</reference>
<accession>A0ABP3G826</accession>
<protein>
    <submittedName>
        <fullName evidence="1">Uncharacterized protein</fullName>
    </submittedName>
</protein>
<keyword evidence="2" id="KW-1185">Reference proteome</keyword>
<comment type="caution">
    <text evidence="1">The sequence shown here is derived from an EMBL/GenBank/DDBJ whole genome shotgun (WGS) entry which is preliminary data.</text>
</comment>
<organism evidence="1 2">
    <name type="scientific">Bacillus carboniphilus</name>
    <dbReference type="NCBI Taxonomy" id="86663"/>
    <lineage>
        <taxon>Bacteria</taxon>
        <taxon>Bacillati</taxon>
        <taxon>Bacillota</taxon>
        <taxon>Bacilli</taxon>
        <taxon>Bacillales</taxon>
        <taxon>Bacillaceae</taxon>
        <taxon>Bacillus</taxon>
    </lineage>
</organism>
<name>A0ABP3G826_9BACI</name>
<sequence length="278" mass="32150">MKKILLLVPWILLFFSLFNMVSAEVKPDPDTLLSYQVEMLSWEEVNHILPKYSIFKVVDVETGKSFMVQRRAGNYHADVQPLSHQDTKMMKEIYNGEWSWKRRAILVVVEDEWIAASMHGMPHGAGSLKNGFPGHFCIHFYGSKTHKSNDEDLSHHLMILKAAGKLEEFVRDADASQVVNTFFAGLKQHDETIVKSVIVPGQKVKWQQVWDEMNNVSLVSFSIPKDNKTDFYLEVPVKYEWIHKDIGRKTYKNEIHLVKLSPTRGWKVDAEWISDGVY</sequence>
<dbReference type="EMBL" id="BAAADJ010000046">
    <property type="protein sequence ID" value="GAA0336377.1"/>
    <property type="molecule type" value="Genomic_DNA"/>
</dbReference>